<feature type="non-terminal residue" evidence="1">
    <location>
        <position position="1"/>
    </location>
</feature>
<organism evidence="1 2">
    <name type="scientific">Olea europaea subsp. europaea</name>
    <dbReference type="NCBI Taxonomy" id="158383"/>
    <lineage>
        <taxon>Eukaryota</taxon>
        <taxon>Viridiplantae</taxon>
        <taxon>Streptophyta</taxon>
        <taxon>Embryophyta</taxon>
        <taxon>Tracheophyta</taxon>
        <taxon>Spermatophyta</taxon>
        <taxon>Magnoliopsida</taxon>
        <taxon>eudicotyledons</taxon>
        <taxon>Gunneridae</taxon>
        <taxon>Pentapetalae</taxon>
        <taxon>asterids</taxon>
        <taxon>lamiids</taxon>
        <taxon>Lamiales</taxon>
        <taxon>Oleaceae</taxon>
        <taxon>Oleeae</taxon>
        <taxon>Olea</taxon>
    </lineage>
</organism>
<reference evidence="1 2" key="1">
    <citation type="submission" date="2019-12" db="EMBL/GenBank/DDBJ databases">
        <authorList>
            <person name="Alioto T."/>
            <person name="Alioto T."/>
            <person name="Gomez Garrido J."/>
        </authorList>
    </citation>
    <scope>NUCLEOTIDE SEQUENCE [LARGE SCALE GENOMIC DNA]</scope>
</reference>
<accession>A0A8S0U9E9</accession>
<evidence type="ECO:0000313" key="2">
    <source>
        <dbReference type="Proteomes" id="UP000594638"/>
    </source>
</evidence>
<protein>
    <submittedName>
        <fullName evidence="1">Uncharacterized protein</fullName>
    </submittedName>
</protein>
<dbReference type="Gramene" id="OE9A102054T1">
    <property type="protein sequence ID" value="OE9A102054C1"/>
    <property type="gene ID" value="OE9A102054"/>
</dbReference>
<gene>
    <name evidence="1" type="ORF">OLEA9_A102054</name>
</gene>
<dbReference type="AlphaFoldDB" id="A0A8S0U9E9"/>
<dbReference type="EMBL" id="CACTIH010007424">
    <property type="protein sequence ID" value="CAA3013163.1"/>
    <property type="molecule type" value="Genomic_DNA"/>
</dbReference>
<dbReference type="Proteomes" id="UP000594638">
    <property type="component" value="Unassembled WGS sequence"/>
</dbReference>
<proteinExistence type="predicted"/>
<name>A0A8S0U9E9_OLEEU</name>
<sequence length="86" mass="10320">EKMSNSKNMQHLLLSKRRTKSVMFHQKTRNQKQNCKYRSLEARLEFRPVLNKPRVFVPPYTGLQKISLEIQLAKISREFFAQKKLE</sequence>
<evidence type="ECO:0000313" key="1">
    <source>
        <dbReference type="EMBL" id="CAA3013163.1"/>
    </source>
</evidence>
<keyword evidence="2" id="KW-1185">Reference proteome</keyword>
<comment type="caution">
    <text evidence="1">The sequence shown here is derived from an EMBL/GenBank/DDBJ whole genome shotgun (WGS) entry which is preliminary data.</text>
</comment>